<dbReference type="InterPro" id="IPR041682">
    <property type="entry name" value="AAA_14"/>
</dbReference>
<accession>A0ABQ3W1X4</accession>
<dbReference type="InterPro" id="IPR025420">
    <property type="entry name" value="DUF4143"/>
</dbReference>
<dbReference type="Pfam" id="PF13173">
    <property type="entry name" value="AAA_14"/>
    <property type="match status" value="1"/>
</dbReference>
<evidence type="ECO:0000313" key="4">
    <source>
        <dbReference type="Proteomes" id="UP000604765"/>
    </source>
</evidence>
<feature type="domain" description="DUF4143" evidence="2">
    <location>
        <begin position="150"/>
        <end position="318"/>
    </location>
</feature>
<evidence type="ECO:0000313" key="3">
    <source>
        <dbReference type="EMBL" id="GHP14431.1"/>
    </source>
</evidence>
<organism evidence="3 4">
    <name type="scientific">Lentilactobacillus fungorum</name>
    <dbReference type="NCBI Taxonomy" id="2201250"/>
    <lineage>
        <taxon>Bacteria</taxon>
        <taxon>Bacillati</taxon>
        <taxon>Bacillota</taxon>
        <taxon>Bacilli</taxon>
        <taxon>Lactobacillales</taxon>
        <taxon>Lactobacillaceae</taxon>
        <taxon>Lentilactobacillus</taxon>
    </lineage>
</organism>
<protein>
    <submittedName>
        <fullName evidence="3">ATPase AAA</fullName>
    </submittedName>
</protein>
<name>A0ABQ3W1X4_9LACO</name>
<proteinExistence type="predicted"/>
<feature type="domain" description="AAA" evidence="1">
    <location>
        <begin position="12"/>
        <end position="76"/>
    </location>
</feature>
<dbReference type="PANTHER" id="PTHR43566">
    <property type="entry name" value="CONSERVED PROTEIN"/>
    <property type="match status" value="1"/>
</dbReference>
<dbReference type="Proteomes" id="UP000604765">
    <property type="component" value="Unassembled WGS sequence"/>
</dbReference>
<dbReference type="Pfam" id="PF13635">
    <property type="entry name" value="DUF4143"/>
    <property type="match status" value="1"/>
</dbReference>
<keyword evidence="4" id="KW-1185">Reference proteome</keyword>
<sequence length="371" mass="42132">MLKGDPDVILKDEKPVLLDEWQLAPELWSFVRHQVDGGLPSGSVLFTGSSIRVNSRIHSGAGRIIRMKLRPYTIEERRMSSQYISIQNLFELSKKDKVSGQTHNNINNYLDEIFKSGFPGIRTKAPHARELLLQSYIDNIIEHDFEENGFKIQKPESLVAWLKAYAAAIGTTTKFQTIISTAMANSGEAPSKPTAMSYREALEILYIIDEIPPFLAAGKIYPNLAKAPKHYMLDPAIVLKLLGVNREQLETYQIPKYVGKFNQTLIGQLLESLVYQSLVVYADANDVKLSQFRNHQGTRKIDFILQRGKSLVLFEVKADPEAKDSYVRHLNWFENLVKDEFNVTKVLLNTGHFAYTRQDRVHVLPIAMLGV</sequence>
<dbReference type="PANTHER" id="PTHR43566:SF2">
    <property type="entry name" value="DUF4143 DOMAIN-CONTAINING PROTEIN"/>
    <property type="match status" value="1"/>
</dbReference>
<evidence type="ECO:0000259" key="2">
    <source>
        <dbReference type="Pfam" id="PF13635"/>
    </source>
</evidence>
<evidence type="ECO:0000259" key="1">
    <source>
        <dbReference type="Pfam" id="PF13173"/>
    </source>
</evidence>
<comment type="caution">
    <text evidence="3">The sequence shown here is derived from an EMBL/GenBank/DDBJ whole genome shotgun (WGS) entry which is preliminary data.</text>
</comment>
<gene>
    <name evidence="3" type="ORF">YK48G_18560</name>
</gene>
<dbReference type="EMBL" id="BNJR01000016">
    <property type="protein sequence ID" value="GHP14431.1"/>
    <property type="molecule type" value="Genomic_DNA"/>
</dbReference>
<reference evidence="3 4" key="1">
    <citation type="journal article" date="2021" name="Int. J. Syst. Evol. Microbiol.">
        <title>Lentilactobacillus fungorum sp. nov., isolated from spent mushroom substrates.</title>
        <authorList>
            <person name="Tohno M."/>
            <person name="Tanizawa Y."/>
            <person name="Kojima Y."/>
            <person name="Sakamoto M."/>
            <person name="Ohkuma M."/>
            <person name="Kobayashi H."/>
        </authorList>
    </citation>
    <scope>NUCLEOTIDE SEQUENCE [LARGE SCALE GENOMIC DNA]</scope>
    <source>
        <strain evidence="3 4">YK48G</strain>
    </source>
</reference>